<proteinExistence type="predicted"/>
<comment type="caution">
    <text evidence="1">The sequence shown here is derived from an EMBL/GenBank/DDBJ whole genome shotgun (WGS) entry which is preliminary data.</text>
</comment>
<sequence length="196" mass="20854">MSLTRVGGGGDGGVDLTGWWWVPPRTHAQTAAGASRRRLRVLAQCKAEKKKMGPAFLRELEGVVYKYVADSLSNPRAHTPTPPHTSHASPETAHPPLVALLISQSVFTRACLLAAQSSPVPLFLIHLPALPAAGEVESADTLGTAFANPALVGTAGILGGEVEIRWERHSGGGGRPGLWWKGNRLESWTPESGFRT</sequence>
<organism evidence="1 2">
    <name type="scientific">Auriscalpium vulgare</name>
    <dbReference type="NCBI Taxonomy" id="40419"/>
    <lineage>
        <taxon>Eukaryota</taxon>
        <taxon>Fungi</taxon>
        <taxon>Dikarya</taxon>
        <taxon>Basidiomycota</taxon>
        <taxon>Agaricomycotina</taxon>
        <taxon>Agaricomycetes</taxon>
        <taxon>Russulales</taxon>
        <taxon>Auriscalpiaceae</taxon>
        <taxon>Auriscalpium</taxon>
    </lineage>
</organism>
<protein>
    <submittedName>
        <fullName evidence="1">Uncharacterized protein</fullName>
    </submittedName>
</protein>
<dbReference type="EMBL" id="MU276254">
    <property type="protein sequence ID" value="KAI0039870.1"/>
    <property type="molecule type" value="Genomic_DNA"/>
</dbReference>
<gene>
    <name evidence="1" type="ORF">FA95DRAFT_1566884</name>
</gene>
<evidence type="ECO:0000313" key="2">
    <source>
        <dbReference type="Proteomes" id="UP000814033"/>
    </source>
</evidence>
<keyword evidence="2" id="KW-1185">Reference proteome</keyword>
<accession>A0ACB8R7W6</accession>
<reference evidence="1" key="1">
    <citation type="submission" date="2021-02" db="EMBL/GenBank/DDBJ databases">
        <authorList>
            <consortium name="DOE Joint Genome Institute"/>
            <person name="Ahrendt S."/>
            <person name="Looney B.P."/>
            <person name="Miyauchi S."/>
            <person name="Morin E."/>
            <person name="Drula E."/>
            <person name="Courty P.E."/>
            <person name="Chicoki N."/>
            <person name="Fauchery L."/>
            <person name="Kohler A."/>
            <person name="Kuo A."/>
            <person name="Labutti K."/>
            <person name="Pangilinan J."/>
            <person name="Lipzen A."/>
            <person name="Riley R."/>
            <person name="Andreopoulos W."/>
            <person name="He G."/>
            <person name="Johnson J."/>
            <person name="Barry K.W."/>
            <person name="Grigoriev I.V."/>
            <person name="Nagy L."/>
            <person name="Hibbett D."/>
            <person name="Henrissat B."/>
            <person name="Matheny P.B."/>
            <person name="Labbe J."/>
            <person name="Martin F."/>
        </authorList>
    </citation>
    <scope>NUCLEOTIDE SEQUENCE</scope>
    <source>
        <strain evidence="1">FP105234-sp</strain>
    </source>
</reference>
<dbReference type="Proteomes" id="UP000814033">
    <property type="component" value="Unassembled WGS sequence"/>
</dbReference>
<reference evidence="1" key="2">
    <citation type="journal article" date="2022" name="New Phytol.">
        <title>Evolutionary transition to the ectomycorrhizal habit in the genomes of a hyperdiverse lineage of mushroom-forming fungi.</title>
        <authorList>
            <person name="Looney B."/>
            <person name="Miyauchi S."/>
            <person name="Morin E."/>
            <person name="Drula E."/>
            <person name="Courty P.E."/>
            <person name="Kohler A."/>
            <person name="Kuo A."/>
            <person name="LaButti K."/>
            <person name="Pangilinan J."/>
            <person name="Lipzen A."/>
            <person name="Riley R."/>
            <person name="Andreopoulos W."/>
            <person name="He G."/>
            <person name="Johnson J."/>
            <person name="Nolan M."/>
            <person name="Tritt A."/>
            <person name="Barry K.W."/>
            <person name="Grigoriev I.V."/>
            <person name="Nagy L.G."/>
            <person name="Hibbett D."/>
            <person name="Henrissat B."/>
            <person name="Matheny P.B."/>
            <person name="Labbe J."/>
            <person name="Martin F.M."/>
        </authorList>
    </citation>
    <scope>NUCLEOTIDE SEQUENCE</scope>
    <source>
        <strain evidence="1">FP105234-sp</strain>
    </source>
</reference>
<evidence type="ECO:0000313" key="1">
    <source>
        <dbReference type="EMBL" id="KAI0039870.1"/>
    </source>
</evidence>
<name>A0ACB8R7W6_9AGAM</name>